<keyword evidence="2" id="KW-0614">Plasmid</keyword>
<dbReference type="InterPro" id="IPR018692">
    <property type="entry name" value="DUF2189"/>
</dbReference>
<organism evidence="2 3">
    <name type="scientific">Neorhizobium galegae bv. officinalis bv. officinalis str. HAMBI 1141</name>
    <dbReference type="NCBI Taxonomy" id="1028801"/>
    <lineage>
        <taxon>Bacteria</taxon>
        <taxon>Pseudomonadati</taxon>
        <taxon>Pseudomonadota</taxon>
        <taxon>Alphaproteobacteria</taxon>
        <taxon>Hyphomicrobiales</taxon>
        <taxon>Rhizobiaceae</taxon>
        <taxon>Rhizobium/Agrobacterium group</taxon>
        <taxon>Neorhizobium</taxon>
    </lineage>
</organism>
<feature type="transmembrane region" description="Helical" evidence="1">
    <location>
        <begin position="116"/>
        <end position="136"/>
    </location>
</feature>
<gene>
    <name evidence="2" type="ORF">RG1141_PA07120</name>
</gene>
<sequence>MAHFHVIAGGARKVAYPTVRRINVADVFTSLRQGLDDFWTKPSHYVFLCLIYPMAGVILAYWTSGANALPLLFPLMSGFALIGPIAALGLYEISRRRELGLDTSWQHALEIRHSPAVPAILAIGVMLAVIFILWLLTAQSLYVSLFGPGRPESLMTFVNEVFSTSRGWQLILYGNAVGFLFALAVLCTTVIAFPLLLDRDTGAAAAVYTSMKAFAVNPMEFILWGLIVAVLLVVGFAMFFAGLAIVIPVLGHATWHLYRKVVEPESGLGSSSGR</sequence>
<feature type="transmembrane region" description="Helical" evidence="1">
    <location>
        <begin position="170"/>
        <end position="197"/>
    </location>
</feature>
<dbReference type="HOGENOM" id="CLU_067791_0_0_5"/>
<feature type="transmembrane region" description="Helical" evidence="1">
    <location>
        <begin position="68"/>
        <end position="91"/>
    </location>
</feature>
<evidence type="ECO:0000313" key="3">
    <source>
        <dbReference type="Proteomes" id="UP000028186"/>
    </source>
</evidence>
<evidence type="ECO:0000313" key="2">
    <source>
        <dbReference type="EMBL" id="CDN57544.1"/>
    </source>
</evidence>
<dbReference type="Proteomes" id="UP000028186">
    <property type="component" value="Plasmid pHAMBI1141a"/>
</dbReference>
<reference evidence="3" key="1">
    <citation type="journal article" date="2014" name="BMC Genomics">
        <title>Genome sequencing of two Neorhizobium galegae strains reveals a noeT gene responsible for the unusual acetylation of the nodulation factors.</title>
        <authorList>
            <person name="Osterman J."/>
            <person name="Marsh J."/>
            <person name="Laine P.K."/>
            <person name="Zeng Z."/>
            <person name="Alatalo E."/>
            <person name="Sullivan J.T."/>
            <person name="Young J.P."/>
            <person name="Thomas-Oates J."/>
            <person name="Paulin L."/>
            <person name="Lindstrom K."/>
        </authorList>
    </citation>
    <scope>NUCLEOTIDE SEQUENCE [LARGE SCALE GENOMIC DNA]</scope>
    <source>
        <strain evidence="3">HAMBI 1141</strain>
        <plasmid evidence="3">II</plasmid>
    </source>
</reference>
<dbReference type="eggNOG" id="COG5473">
    <property type="taxonomic scope" value="Bacteria"/>
</dbReference>
<keyword evidence="1" id="KW-0812">Transmembrane</keyword>
<dbReference type="EMBL" id="HG938356">
    <property type="protein sequence ID" value="CDN57544.1"/>
    <property type="molecule type" value="Genomic_DNA"/>
</dbReference>
<protein>
    <submittedName>
        <fullName evidence="2">Putative cytochrome c oxidase, subunit I</fullName>
    </submittedName>
</protein>
<name>A0A068THE8_NEOGA</name>
<feature type="transmembrane region" description="Helical" evidence="1">
    <location>
        <begin position="221"/>
        <end position="250"/>
    </location>
</feature>
<proteinExistence type="predicted"/>
<accession>A0A068THE8</accession>
<dbReference type="RefSeq" id="WP_040124701.1">
    <property type="nucleotide sequence ID" value="NZ_HG938356.1"/>
</dbReference>
<evidence type="ECO:0000256" key="1">
    <source>
        <dbReference type="SAM" id="Phobius"/>
    </source>
</evidence>
<keyword evidence="1" id="KW-1133">Transmembrane helix</keyword>
<dbReference type="PATRIC" id="fig|1028801.3.peg.5315"/>
<dbReference type="AlphaFoldDB" id="A0A068THE8"/>
<geneLocation type="plasmid" evidence="3">
    <name>II</name>
</geneLocation>
<dbReference type="Pfam" id="PF09955">
    <property type="entry name" value="DUF2189"/>
    <property type="match status" value="1"/>
</dbReference>
<dbReference type="KEGG" id="ngl:RG1141_PA07120"/>
<feature type="transmembrane region" description="Helical" evidence="1">
    <location>
        <begin position="45"/>
        <end position="62"/>
    </location>
</feature>
<keyword evidence="1" id="KW-0472">Membrane</keyword>